<dbReference type="SUPFAM" id="SSF49464">
    <property type="entry name" value="Carboxypeptidase regulatory domain-like"/>
    <property type="match status" value="1"/>
</dbReference>
<evidence type="ECO:0000313" key="2">
    <source>
        <dbReference type="EMBL" id="MFD2823861.1"/>
    </source>
</evidence>
<gene>
    <name evidence="2" type="ORF">ACFS5M_09285</name>
</gene>
<evidence type="ECO:0000256" key="1">
    <source>
        <dbReference type="SAM" id="SignalP"/>
    </source>
</evidence>
<dbReference type="Pfam" id="PF18939">
    <property type="entry name" value="DUF5686"/>
    <property type="match status" value="1"/>
</dbReference>
<keyword evidence="1" id="KW-0732">Signal</keyword>
<dbReference type="EMBL" id="JBHUOV010000002">
    <property type="protein sequence ID" value="MFD2823861.1"/>
    <property type="molecule type" value="Genomic_DNA"/>
</dbReference>
<feature type="chain" id="PRO_5046834067" evidence="1">
    <location>
        <begin position="20"/>
        <end position="822"/>
    </location>
</feature>
<accession>A0ABW5WNL4</accession>
<dbReference type="Pfam" id="PF13715">
    <property type="entry name" value="CarbopepD_reg_2"/>
    <property type="match status" value="1"/>
</dbReference>
<organism evidence="2 3">
    <name type="scientific">Lacinutrix iliipiscaria</name>
    <dbReference type="NCBI Taxonomy" id="1230532"/>
    <lineage>
        <taxon>Bacteria</taxon>
        <taxon>Pseudomonadati</taxon>
        <taxon>Bacteroidota</taxon>
        <taxon>Flavobacteriia</taxon>
        <taxon>Flavobacteriales</taxon>
        <taxon>Flavobacteriaceae</taxon>
        <taxon>Lacinutrix</taxon>
    </lineage>
</organism>
<dbReference type="Gene3D" id="2.60.40.1120">
    <property type="entry name" value="Carboxypeptidase-like, regulatory domain"/>
    <property type="match status" value="1"/>
</dbReference>
<dbReference type="Proteomes" id="UP001597533">
    <property type="component" value="Unassembled WGS sequence"/>
</dbReference>
<name>A0ABW5WNL4_9FLAO</name>
<feature type="signal peptide" evidence="1">
    <location>
        <begin position="1"/>
        <end position="19"/>
    </location>
</feature>
<comment type="caution">
    <text evidence="2">The sequence shown here is derived from an EMBL/GenBank/DDBJ whole genome shotgun (WGS) entry which is preliminary data.</text>
</comment>
<sequence>MKHKLLLTVFLISSLFSYAQIIGTVTSTKSEPLAFVNIYIEGTYTGTTSNDNGRYELNITQPGTYTVTFKYLGFKTLKKTAEISKFPFTLDASLEENKISLDEVTVNAEENPADIIMRKAIANREKNLGKIKNYTADFYSRGFIKIENVPEKIFGQEVGDLDGNLDSTRSGMIYLSETISKIKYSYPDQLSEHIIASKISGNDSGFSFNTAVSADFNFYQNTIELGNQIVSPIANYAFNYYRFKLEGIFYDDNGNLINQIKVIPKREHDRIFSGTVYIVEDDWSFYALELDITGEQAQIPATELISIKQSFSYSEQDKLWSLMSQSIDFEYGFIGITGNGRFHAVYSEYDFTPEFSKDAFTNEILTFEKEANKKDAIFWDTKRPVLLTEEEATDYVKKDSVQTVRKSKKYLDSTDVVSNKFTLGNLLGYNYQNSYNDWNIGYGSPLEKIGFNTVQGFNTGMNFYYSKNIDDFNRYYRINADIEYGFSDERFRSTLSFRYKFNDIKRPFLTLSGGVKTQQFNANDPISKAENSGFSLFSERNYLKIYEKSFAQIGYSQEVVNGLRMNASMAYERRQPLFNTTDQVWYPKADRAYTSNNPLDETAYGIAPFETHHMLKFILGAQINFGQKYFSYPDSKWNIPNRKFPTLYLGYEKGFASSVSDYNFNEVSARLSQGLSLGNKGYFQYNLKGGTFFDSDNIAFTDYKHFNGNQINVGTADSYTNVFNNLPYYAFSTNKSYSEFHAEHDFRGYILGKIPLLNKLNFNLVVGAHNLSTQDRKPYQEYSIGLDNLGWGTFRFLRLDYVRSYQSGFVNDAIIFGIKLLN</sequence>
<evidence type="ECO:0000313" key="3">
    <source>
        <dbReference type="Proteomes" id="UP001597533"/>
    </source>
</evidence>
<dbReference type="InterPro" id="IPR008969">
    <property type="entry name" value="CarboxyPept-like_regulatory"/>
</dbReference>
<dbReference type="RefSeq" id="WP_183488130.1">
    <property type="nucleotide sequence ID" value="NZ_JBHUOV010000002.1"/>
</dbReference>
<protein>
    <submittedName>
        <fullName evidence="2">DUF5686 and carboxypeptidase regulatory-like domain-containing protein</fullName>
    </submittedName>
</protein>
<proteinExistence type="predicted"/>
<dbReference type="InterPro" id="IPR043741">
    <property type="entry name" value="DUF5686"/>
</dbReference>
<reference evidence="3" key="1">
    <citation type="journal article" date="2019" name="Int. J. Syst. Evol. Microbiol.">
        <title>The Global Catalogue of Microorganisms (GCM) 10K type strain sequencing project: providing services to taxonomists for standard genome sequencing and annotation.</title>
        <authorList>
            <consortium name="The Broad Institute Genomics Platform"/>
            <consortium name="The Broad Institute Genome Sequencing Center for Infectious Disease"/>
            <person name="Wu L."/>
            <person name="Ma J."/>
        </authorList>
    </citation>
    <scope>NUCLEOTIDE SEQUENCE [LARGE SCALE GENOMIC DNA]</scope>
    <source>
        <strain evidence="3">KCTC 32141</strain>
    </source>
</reference>
<keyword evidence="3" id="KW-1185">Reference proteome</keyword>